<evidence type="ECO:0000313" key="3">
    <source>
        <dbReference type="EMBL" id="VVC30271.1"/>
    </source>
</evidence>
<evidence type="ECO:0000259" key="2">
    <source>
        <dbReference type="Pfam" id="PF10553"/>
    </source>
</evidence>
<dbReference type="Proteomes" id="UP000325440">
    <property type="component" value="Unassembled WGS sequence"/>
</dbReference>
<dbReference type="EMBL" id="CABPRJ010000511">
    <property type="protein sequence ID" value="VVC30271.1"/>
    <property type="molecule type" value="Genomic_DNA"/>
</dbReference>
<dbReference type="Pfam" id="PF10553">
    <property type="entry name" value="MSV199"/>
    <property type="match status" value="1"/>
</dbReference>
<protein>
    <submittedName>
        <fullName evidence="3">MSV199 domain</fullName>
    </submittedName>
</protein>
<sequence>MEDINKSLTIDQYMTENKLKLSENMLFSELCTPLLNKHEILITRYLLECMGFGNNEYEKNLNDFISFLNNYDISYEQIDSGNDKINNYECIIRNESGTSTSCSKKWLILSINSFKRAMMLLNNEEILNYFLELQNTCLSYEKEKDLSELNEKFSKKMQLIEEENNELKEQTMIMKNSINNENEKKKDGYIYIATTKTYAKCNTFKIGKTNDPALRLVNFNVARNSQDLFYVCYCEPKFPLAQHD</sequence>
<dbReference type="AlphaFoldDB" id="A0A5E4MFR5"/>
<evidence type="ECO:0000256" key="1">
    <source>
        <dbReference type="SAM" id="Coils"/>
    </source>
</evidence>
<gene>
    <name evidence="3" type="ORF">CINCED_3A017994</name>
</gene>
<organism evidence="3 4">
    <name type="scientific">Cinara cedri</name>
    <dbReference type="NCBI Taxonomy" id="506608"/>
    <lineage>
        <taxon>Eukaryota</taxon>
        <taxon>Metazoa</taxon>
        <taxon>Ecdysozoa</taxon>
        <taxon>Arthropoda</taxon>
        <taxon>Hexapoda</taxon>
        <taxon>Insecta</taxon>
        <taxon>Pterygota</taxon>
        <taxon>Neoptera</taxon>
        <taxon>Paraneoptera</taxon>
        <taxon>Hemiptera</taxon>
        <taxon>Sternorrhyncha</taxon>
        <taxon>Aphidomorpha</taxon>
        <taxon>Aphidoidea</taxon>
        <taxon>Aphididae</taxon>
        <taxon>Lachninae</taxon>
        <taxon>Cinara</taxon>
    </lineage>
</organism>
<dbReference type="InterPro" id="IPR018879">
    <property type="entry name" value="MSV199_dom"/>
</dbReference>
<accession>A0A5E4MFR5</accession>
<reference evidence="3 4" key="1">
    <citation type="submission" date="2019-08" db="EMBL/GenBank/DDBJ databases">
        <authorList>
            <person name="Alioto T."/>
            <person name="Alioto T."/>
            <person name="Gomez Garrido J."/>
        </authorList>
    </citation>
    <scope>NUCLEOTIDE SEQUENCE [LARGE SCALE GENOMIC DNA]</scope>
</reference>
<keyword evidence="1" id="KW-0175">Coiled coil</keyword>
<feature type="coiled-coil region" evidence="1">
    <location>
        <begin position="143"/>
        <end position="184"/>
    </location>
</feature>
<evidence type="ECO:0000313" key="4">
    <source>
        <dbReference type="Proteomes" id="UP000325440"/>
    </source>
</evidence>
<proteinExistence type="predicted"/>
<dbReference type="OrthoDB" id="127392at2759"/>
<keyword evidence="4" id="KW-1185">Reference proteome</keyword>
<name>A0A5E4MFR5_9HEMI</name>
<feature type="domain" description="MSV199" evidence="2">
    <location>
        <begin position="10"/>
        <end position="136"/>
    </location>
</feature>